<dbReference type="Pfam" id="PF04030">
    <property type="entry name" value="ALO"/>
    <property type="match status" value="1"/>
</dbReference>
<dbReference type="SUPFAM" id="SSF56176">
    <property type="entry name" value="FAD-binding/transporter-associated domain-like"/>
    <property type="match status" value="1"/>
</dbReference>
<dbReference type="SUPFAM" id="SSF55103">
    <property type="entry name" value="FAD-linked oxidases, C-terminal domain"/>
    <property type="match status" value="1"/>
</dbReference>
<keyword evidence="2" id="KW-0274">FAD</keyword>
<dbReference type="InterPro" id="IPR016171">
    <property type="entry name" value="Vanillyl_alc_oxidase_C-sub2"/>
</dbReference>
<dbReference type="Proteomes" id="UP001528912">
    <property type="component" value="Unassembled WGS sequence"/>
</dbReference>
<evidence type="ECO:0000256" key="3">
    <source>
        <dbReference type="ARBA" id="ARBA00023002"/>
    </source>
</evidence>
<dbReference type="EMBL" id="JAROAV010000028">
    <property type="protein sequence ID" value="MDF8264545.1"/>
    <property type="molecule type" value="Genomic_DNA"/>
</dbReference>
<dbReference type="InterPro" id="IPR010031">
    <property type="entry name" value="FAD_lactone_oxidase-like"/>
</dbReference>
<dbReference type="InterPro" id="IPR016166">
    <property type="entry name" value="FAD-bd_PCMH"/>
</dbReference>
<dbReference type="PROSITE" id="PS51387">
    <property type="entry name" value="FAD_PCMH"/>
    <property type="match status" value="1"/>
</dbReference>
<reference evidence="5 6" key="1">
    <citation type="submission" date="2023-03" db="EMBL/GenBank/DDBJ databases">
        <title>YIM 133296 draft genome.</title>
        <authorList>
            <person name="Xiong L."/>
        </authorList>
    </citation>
    <scope>NUCLEOTIDE SEQUENCE [LARGE SCALE GENOMIC DNA]</scope>
    <source>
        <strain evidence="5 6">YIM 133296</strain>
    </source>
</reference>
<gene>
    <name evidence="5" type="ORF">P4R38_09855</name>
</gene>
<keyword evidence="6" id="KW-1185">Reference proteome</keyword>
<keyword evidence="3" id="KW-0560">Oxidoreductase</keyword>
<keyword evidence="1" id="KW-0285">Flavoprotein</keyword>
<dbReference type="InterPro" id="IPR006094">
    <property type="entry name" value="Oxid_FAD_bind_N"/>
</dbReference>
<evidence type="ECO:0000256" key="2">
    <source>
        <dbReference type="ARBA" id="ARBA00022827"/>
    </source>
</evidence>
<evidence type="ECO:0000256" key="1">
    <source>
        <dbReference type="ARBA" id="ARBA00022630"/>
    </source>
</evidence>
<comment type="caution">
    <text evidence="5">The sequence shown here is derived from an EMBL/GenBank/DDBJ whole genome shotgun (WGS) entry which is preliminary data.</text>
</comment>
<dbReference type="Gene3D" id="3.30.465.10">
    <property type="match status" value="1"/>
</dbReference>
<evidence type="ECO:0000313" key="5">
    <source>
        <dbReference type="EMBL" id="MDF8264545.1"/>
    </source>
</evidence>
<dbReference type="RefSeq" id="WP_277191997.1">
    <property type="nucleotide sequence ID" value="NZ_JAROAV010000028.1"/>
</dbReference>
<dbReference type="Gene3D" id="1.10.45.10">
    <property type="entry name" value="Vanillyl-alcohol Oxidase, Chain A, domain 4"/>
    <property type="match status" value="1"/>
</dbReference>
<dbReference type="Pfam" id="PF01565">
    <property type="entry name" value="FAD_binding_4"/>
    <property type="match status" value="1"/>
</dbReference>
<dbReference type="InterPro" id="IPR036318">
    <property type="entry name" value="FAD-bd_PCMH-like_sf"/>
</dbReference>
<feature type="domain" description="FAD-binding PCMH-type" evidence="4">
    <location>
        <begin position="23"/>
        <end position="193"/>
    </location>
</feature>
<sequence length="446" mass="49430">MRARTLARTHGTGRTWTNWAGTVRADDVDVYAPKDVEDLAKAVSLAARTGRKVKPIGAGHSFTAIGEPVDLQLQLHRITGIVAHDPETGRVRVRAGTPLHVLNPALERLGLAMPNLGDIDQQTLSGALSTGTHGTGLDFTGLSGFVVGVEMVLADGSVVRYDDAHRPELVPAAALGLGALGVVTEYELQCVPSYLLRAHEAPSTLDAVLDGLESTVKESDHFEFYWFPHTDRVLTKTNTRLSDLTLYAPLPRWRSVLDDRILSNTVFEGLNRVTTAVPQAIPTLNQVSGRALSERTYTDASYRVFATQRTVRFRESELAVPREAVPALLTELKAYCDRRDEVVAFPVEVRFTAADDRWMSTAHGRETGYIAIHQYHRRDHAAYFQAFWSMARGVLGARPHWGKMHDFTADELRVAYPRYDDFVSLRDELDPERVFGNPYLASVLGD</sequence>
<dbReference type="Gene3D" id="3.30.43.10">
    <property type="entry name" value="Uridine Diphospho-n-acetylenolpyruvylglucosamine Reductase, domain 2"/>
    <property type="match status" value="1"/>
</dbReference>
<dbReference type="InterPro" id="IPR016167">
    <property type="entry name" value="FAD-bd_PCMH_sub1"/>
</dbReference>
<dbReference type="PANTHER" id="PTHR43762:SF1">
    <property type="entry name" value="D-ARABINONO-1,4-LACTONE OXIDASE"/>
    <property type="match status" value="1"/>
</dbReference>
<dbReference type="InterPro" id="IPR016164">
    <property type="entry name" value="FAD-linked_Oxase-like_C"/>
</dbReference>
<dbReference type="Gene3D" id="3.30.70.2520">
    <property type="match status" value="1"/>
</dbReference>
<accession>A0ABT6C6N0</accession>
<dbReference type="PIRSF" id="PIRSF000136">
    <property type="entry name" value="LGO_GLO"/>
    <property type="match status" value="1"/>
</dbReference>
<dbReference type="PANTHER" id="PTHR43762">
    <property type="entry name" value="L-GULONOLACTONE OXIDASE"/>
    <property type="match status" value="1"/>
</dbReference>
<organism evidence="5 6">
    <name type="scientific">Luteipulveratus flavus</name>
    <dbReference type="NCBI Taxonomy" id="3031728"/>
    <lineage>
        <taxon>Bacteria</taxon>
        <taxon>Bacillati</taxon>
        <taxon>Actinomycetota</taxon>
        <taxon>Actinomycetes</taxon>
        <taxon>Micrococcales</taxon>
        <taxon>Dermacoccaceae</taxon>
        <taxon>Luteipulveratus</taxon>
    </lineage>
</organism>
<dbReference type="InterPro" id="IPR016169">
    <property type="entry name" value="FAD-bd_PCMH_sub2"/>
</dbReference>
<protein>
    <submittedName>
        <fullName evidence="5">D-arabinono-1,4-lactone oxidase</fullName>
    </submittedName>
</protein>
<proteinExistence type="predicted"/>
<name>A0ABT6C6N0_9MICO</name>
<evidence type="ECO:0000259" key="4">
    <source>
        <dbReference type="PROSITE" id="PS51387"/>
    </source>
</evidence>
<dbReference type="InterPro" id="IPR007173">
    <property type="entry name" value="ALO_C"/>
</dbReference>
<evidence type="ECO:0000313" key="6">
    <source>
        <dbReference type="Proteomes" id="UP001528912"/>
    </source>
</evidence>
<dbReference type="NCBIfam" id="TIGR01679">
    <property type="entry name" value="bact_FAD_ox"/>
    <property type="match status" value="1"/>
</dbReference>